<feature type="domain" description="FAD dependent oxidoreductase" evidence="2">
    <location>
        <begin position="5"/>
        <end position="400"/>
    </location>
</feature>
<evidence type="ECO:0000256" key="1">
    <source>
        <dbReference type="ARBA" id="ARBA00023002"/>
    </source>
</evidence>
<sequence>MAREILVLGAGMVGVSVAWHLQQRGHQVTLVDRRQPGRETSFGNAGLIQREAVYPYAFPRDLKTLLRVLPNRETDIRYRLGGLMHTAGPLLQYWHHSAPGRYSGVVPSYAALVEQSLDTHAEMIQAAGAEHLIRETGYIDVFRTASAFKRELKQAEKAAREFGIETRMLDADALAREQPGIHINTPGAIHWTQPWGAVSPGDLVAAYARAFRGSGGRLVEAELQSLNPQGSGWRALVQGETLEAEQVVMAMGPWSADWLTNLGISIPLIIKRGYHMHFAGAEGASQNGTGLKHWIIDSENGYLLAPMQAGIRLTSGAELTRHQAPPRYEQLNDAEAKARTFFSLGERIDAQPWMGSRPCLPDMKPIIGPSRKHPGLWLACGHGHQGFTLGPVTGKLISQMMDGERPEIDMTPYRVERF</sequence>
<evidence type="ECO:0000313" key="4">
    <source>
        <dbReference type="Proteomes" id="UP000186895"/>
    </source>
</evidence>
<keyword evidence="1" id="KW-0560">Oxidoreductase</keyword>
<name>A0A1N6NQS7_9GAMM</name>
<evidence type="ECO:0000259" key="2">
    <source>
        <dbReference type="Pfam" id="PF01266"/>
    </source>
</evidence>
<dbReference type="SUPFAM" id="SSF51905">
    <property type="entry name" value="FAD/NAD(P)-binding domain"/>
    <property type="match status" value="1"/>
</dbReference>
<dbReference type="Proteomes" id="UP000186895">
    <property type="component" value="Unassembled WGS sequence"/>
</dbReference>
<evidence type="ECO:0000313" key="3">
    <source>
        <dbReference type="EMBL" id="SIP94439.1"/>
    </source>
</evidence>
<dbReference type="EMBL" id="FTMN01000001">
    <property type="protein sequence ID" value="SIP94439.1"/>
    <property type="molecule type" value="Genomic_DNA"/>
</dbReference>
<gene>
    <name evidence="3" type="ORF">SAMN05421647_101495</name>
</gene>
<dbReference type="STRING" id="49186.SAMN05421647_101495"/>
<accession>A0A1N6NQS7</accession>
<keyword evidence="4" id="KW-1185">Reference proteome</keyword>
<dbReference type="GO" id="GO:0016491">
    <property type="term" value="F:oxidoreductase activity"/>
    <property type="evidence" value="ECO:0007669"/>
    <property type="project" value="UniProtKB-KW"/>
</dbReference>
<dbReference type="InterPro" id="IPR036188">
    <property type="entry name" value="FAD/NAD-bd_sf"/>
</dbReference>
<dbReference type="RefSeq" id="WP_076460530.1">
    <property type="nucleotide sequence ID" value="NZ_FTMN01000001.1"/>
</dbReference>
<proteinExistence type="predicted"/>
<protein>
    <submittedName>
        <fullName evidence="3">D-amino-acid dehydrogenase</fullName>
    </submittedName>
</protein>
<dbReference type="eggNOG" id="COG0665">
    <property type="taxonomic scope" value="Bacteria"/>
</dbReference>
<dbReference type="Gene3D" id="3.30.9.10">
    <property type="entry name" value="D-Amino Acid Oxidase, subunit A, domain 2"/>
    <property type="match status" value="1"/>
</dbReference>
<organism evidence="3 4">
    <name type="scientific">Marinobacterium stanieri</name>
    <dbReference type="NCBI Taxonomy" id="49186"/>
    <lineage>
        <taxon>Bacteria</taxon>
        <taxon>Pseudomonadati</taxon>
        <taxon>Pseudomonadota</taxon>
        <taxon>Gammaproteobacteria</taxon>
        <taxon>Oceanospirillales</taxon>
        <taxon>Oceanospirillaceae</taxon>
        <taxon>Marinobacterium</taxon>
    </lineage>
</organism>
<dbReference type="GO" id="GO:0005737">
    <property type="term" value="C:cytoplasm"/>
    <property type="evidence" value="ECO:0007669"/>
    <property type="project" value="TreeGrafter"/>
</dbReference>
<dbReference type="Pfam" id="PF01266">
    <property type="entry name" value="DAO"/>
    <property type="match status" value="1"/>
</dbReference>
<dbReference type="Gene3D" id="3.50.50.60">
    <property type="entry name" value="FAD/NAD(P)-binding domain"/>
    <property type="match status" value="2"/>
</dbReference>
<dbReference type="InterPro" id="IPR006076">
    <property type="entry name" value="FAD-dep_OxRdtase"/>
</dbReference>
<dbReference type="AlphaFoldDB" id="A0A1N6NQS7"/>
<dbReference type="PANTHER" id="PTHR13847:SF289">
    <property type="entry name" value="GLYCINE OXIDASE"/>
    <property type="match status" value="1"/>
</dbReference>
<dbReference type="PANTHER" id="PTHR13847">
    <property type="entry name" value="SARCOSINE DEHYDROGENASE-RELATED"/>
    <property type="match status" value="1"/>
</dbReference>
<reference evidence="4" key="1">
    <citation type="submission" date="2017-01" db="EMBL/GenBank/DDBJ databases">
        <authorList>
            <person name="Varghese N."/>
            <person name="Submissions S."/>
        </authorList>
    </citation>
    <scope>NUCLEOTIDE SEQUENCE [LARGE SCALE GENOMIC DNA]</scope>
    <source>
        <strain evidence="4">DSM 7027</strain>
    </source>
</reference>